<dbReference type="Pfam" id="PF11776">
    <property type="entry name" value="RcnB"/>
    <property type="match status" value="1"/>
</dbReference>
<proteinExistence type="predicted"/>
<organism evidence="3 4">
    <name type="scientific">Rhodanobacter geophilus</name>
    <dbReference type="NCBI Taxonomy" id="3162488"/>
    <lineage>
        <taxon>Bacteria</taxon>
        <taxon>Pseudomonadati</taxon>
        <taxon>Pseudomonadota</taxon>
        <taxon>Gammaproteobacteria</taxon>
        <taxon>Lysobacterales</taxon>
        <taxon>Rhodanobacteraceae</taxon>
        <taxon>Rhodanobacter</taxon>
    </lineage>
</organism>
<sequence length="138" mass="15740">MKKLLVLAAACGVTLMLASGAALAQDHGNDWGHDHDHHQQDHGHHDRGHDDDRDHGHGDGHAYGHYKSWHDRGMHEGWYRRGGYLPAEYRGPRYVVYDWRAARLREPPRGYHWVRSDTGDFLLVAVTTGVIVDLLLNH</sequence>
<dbReference type="RefSeq" id="WP_367844153.1">
    <property type="nucleotide sequence ID" value="NZ_JBFOHL010000004.1"/>
</dbReference>
<evidence type="ECO:0000313" key="3">
    <source>
        <dbReference type="EMBL" id="MEW9623846.1"/>
    </source>
</evidence>
<feature type="chain" id="PRO_5047144123" evidence="2">
    <location>
        <begin position="25"/>
        <end position="138"/>
    </location>
</feature>
<gene>
    <name evidence="3" type="ORF">ABQJ56_06355</name>
</gene>
<accession>A0ABV3QMZ7</accession>
<feature type="signal peptide" evidence="2">
    <location>
        <begin position="1"/>
        <end position="24"/>
    </location>
</feature>
<name>A0ABV3QMZ7_9GAMM</name>
<reference evidence="3 4" key="1">
    <citation type="submission" date="2024-06" db="EMBL/GenBank/DDBJ databases">
        <authorList>
            <person name="Woo H."/>
        </authorList>
    </citation>
    <scope>NUCLEOTIDE SEQUENCE [LARGE SCALE GENOMIC DNA]</scope>
    <source>
        <strain evidence="3 4">S2-g</strain>
    </source>
</reference>
<comment type="caution">
    <text evidence="3">The sequence shown here is derived from an EMBL/GenBank/DDBJ whole genome shotgun (WGS) entry which is preliminary data.</text>
</comment>
<evidence type="ECO:0000256" key="2">
    <source>
        <dbReference type="SAM" id="SignalP"/>
    </source>
</evidence>
<evidence type="ECO:0000313" key="4">
    <source>
        <dbReference type="Proteomes" id="UP001556170"/>
    </source>
</evidence>
<dbReference type="Gene3D" id="3.10.450.160">
    <property type="entry name" value="inner membrane protein cigr"/>
    <property type="match status" value="1"/>
</dbReference>
<evidence type="ECO:0000256" key="1">
    <source>
        <dbReference type="SAM" id="MobiDB-lite"/>
    </source>
</evidence>
<dbReference type="InterPro" id="IPR024572">
    <property type="entry name" value="RcnB"/>
</dbReference>
<feature type="region of interest" description="Disordered" evidence="1">
    <location>
        <begin position="30"/>
        <end position="57"/>
    </location>
</feature>
<dbReference type="Proteomes" id="UP001556170">
    <property type="component" value="Unassembled WGS sequence"/>
</dbReference>
<dbReference type="EMBL" id="JBFOHL010000004">
    <property type="protein sequence ID" value="MEW9623846.1"/>
    <property type="molecule type" value="Genomic_DNA"/>
</dbReference>
<keyword evidence="4" id="KW-1185">Reference proteome</keyword>
<keyword evidence="2" id="KW-0732">Signal</keyword>
<protein>
    <submittedName>
        <fullName evidence="3">RcnB family protein</fullName>
    </submittedName>
</protein>